<dbReference type="SUPFAM" id="SSF53649">
    <property type="entry name" value="Alkaline phosphatase-like"/>
    <property type="match status" value="1"/>
</dbReference>
<dbReference type="PANTHER" id="PTHR45953:SF1">
    <property type="entry name" value="IDURONATE 2-SULFATASE"/>
    <property type="match status" value="1"/>
</dbReference>
<comment type="similarity">
    <text evidence="2">Belongs to the sulfatase family.</text>
</comment>
<dbReference type="EMBL" id="CP036291">
    <property type="protein sequence ID" value="QDU90035.1"/>
    <property type="molecule type" value="Genomic_DNA"/>
</dbReference>
<dbReference type="Gene3D" id="3.40.720.10">
    <property type="entry name" value="Alkaline Phosphatase, subunit A"/>
    <property type="match status" value="1"/>
</dbReference>
<evidence type="ECO:0000313" key="11">
    <source>
        <dbReference type="Proteomes" id="UP000317429"/>
    </source>
</evidence>
<dbReference type="RefSeq" id="WP_145292137.1">
    <property type="nucleotide sequence ID" value="NZ_CP036291.1"/>
</dbReference>
<evidence type="ECO:0000256" key="8">
    <source>
        <dbReference type="SAM" id="SignalP"/>
    </source>
</evidence>
<keyword evidence="3" id="KW-0479">Metal-binding</keyword>
<dbReference type="PROSITE" id="PS00149">
    <property type="entry name" value="SULFATASE_2"/>
    <property type="match status" value="1"/>
</dbReference>
<feature type="compositionally biased region" description="Basic and acidic residues" evidence="7">
    <location>
        <begin position="447"/>
        <end position="459"/>
    </location>
</feature>
<reference evidence="10 11" key="1">
    <citation type="submission" date="2019-02" db="EMBL/GenBank/DDBJ databases">
        <title>Deep-cultivation of Planctomycetes and their phenomic and genomic characterization uncovers novel biology.</title>
        <authorList>
            <person name="Wiegand S."/>
            <person name="Jogler M."/>
            <person name="Boedeker C."/>
            <person name="Pinto D."/>
            <person name="Vollmers J."/>
            <person name="Rivas-Marin E."/>
            <person name="Kohn T."/>
            <person name="Peeters S.H."/>
            <person name="Heuer A."/>
            <person name="Rast P."/>
            <person name="Oberbeckmann S."/>
            <person name="Bunk B."/>
            <person name="Jeske O."/>
            <person name="Meyerdierks A."/>
            <person name="Storesund J.E."/>
            <person name="Kallscheuer N."/>
            <person name="Luecker S."/>
            <person name="Lage O.M."/>
            <person name="Pohl T."/>
            <person name="Merkel B.J."/>
            <person name="Hornburger P."/>
            <person name="Mueller R.-W."/>
            <person name="Bruemmer F."/>
            <person name="Labrenz M."/>
            <person name="Spormann A.M."/>
            <person name="Op den Camp H."/>
            <person name="Overmann J."/>
            <person name="Amann R."/>
            <person name="Jetten M.S.M."/>
            <person name="Mascher T."/>
            <person name="Medema M.H."/>
            <person name="Devos D.P."/>
            <person name="Kaster A.-K."/>
            <person name="Ovreas L."/>
            <person name="Rohde M."/>
            <person name="Galperin M.Y."/>
            <person name="Jogler C."/>
        </authorList>
    </citation>
    <scope>NUCLEOTIDE SEQUENCE [LARGE SCALE GENOMIC DNA]</scope>
    <source>
        <strain evidence="10 11">Pla175</strain>
    </source>
</reference>
<evidence type="ECO:0000259" key="9">
    <source>
        <dbReference type="Pfam" id="PF00884"/>
    </source>
</evidence>
<evidence type="ECO:0000256" key="2">
    <source>
        <dbReference type="ARBA" id="ARBA00008779"/>
    </source>
</evidence>
<evidence type="ECO:0000313" key="10">
    <source>
        <dbReference type="EMBL" id="QDU90035.1"/>
    </source>
</evidence>
<keyword evidence="4 8" id="KW-0732">Signal</keyword>
<proteinExistence type="inferred from homology"/>
<comment type="cofactor">
    <cofactor evidence="1">
        <name>Ca(2+)</name>
        <dbReference type="ChEBI" id="CHEBI:29108"/>
    </cofactor>
</comment>
<dbReference type="Pfam" id="PF00884">
    <property type="entry name" value="Sulfatase"/>
    <property type="match status" value="1"/>
</dbReference>
<dbReference type="Proteomes" id="UP000317429">
    <property type="component" value="Chromosome"/>
</dbReference>
<evidence type="ECO:0000256" key="7">
    <source>
        <dbReference type="SAM" id="MobiDB-lite"/>
    </source>
</evidence>
<dbReference type="OrthoDB" id="9782218at2"/>
<dbReference type="GO" id="GO:0004423">
    <property type="term" value="F:iduronate-2-sulfatase activity"/>
    <property type="evidence" value="ECO:0007669"/>
    <property type="project" value="InterPro"/>
</dbReference>
<dbReference type="CDD" id="cd16030">
    <property type="entry name" value="iduronate-2-sulfatase"/>
    <property type="match status" value="1"/>
</dbReference>
<dbReference type="KEGG" id="pnd:Pla175_34340"/>
<evidence type="ECO:0000256" key="6">
    <source>
        <dbReference type="ARBA" id="ARBA00022837"/>
    </source>
</evidence>
<keyword evidence="6" id="KW-0106">Calcium</keyword>
<dbReference type="GO" id="GO:0047753">
    <property type="term" value="F:choline-sulfatase activity"/>
    <property type="evidence" value="ECO:0007669"/>
    <property type="project" value="UniProtKB-EC"/>
</dbReference>
<feature type="region of interest" description="Disordered" evidence="7">
    <location>
        <begin position="439"/>
        <end position="459"/>
    </location>
</feature>
<feature type="signal peptide" evidence="8">
    <location>
        <begin position="1"/>
        <end position="20"/>
    </location>
</feature>
<evidence type="ECO:0000256" key="5">
    <source>
        <dbReference type="ARBA" id="ARBA00022801"/>
    </source>
</evidence>
<organism evidence="10 11">
    <name type="scientific">Pirellulimonas nuda</name>
    <dbReference type="NCBI Taxonomy" id="2528009"/>
    <lineage>
        <taxon>Bacteria</taxon>
        <taxon>Pseudomonadati</taxon>
        <taxon>Planctomycetota</taxon>
        <taxon>Planctomycetia</taxon>
        <taxon>Pirellulales</taxon>
        <taxon>Lacipirellulaceae</taxon>
        <taxon>Pirellulimonas</taxon>
    </lineage>
</organism>
<accession>A0A518DEX6</accession>
<evidence type="ECO:0000256" key="1">
    <source>
        <dbReference type="ARBA" id="ARBA00001913"/>
    </source>
</evidence>
<keyword evidence="5 10" id="KW-0378">Hydrolase</keyword>
<protein>
    <submittedName>
        <fullName evidence="10">Choline-sulfatase</fullName>
        <ecNumber evidence="10">3.1.6.6</ecNumber>
    </submittedName>
</protein>
<feature type="domain" description="Sulfatase N-terminal" evidence="9">
    <location>
        <begin position="24"/>
        <end position="368"/>
    </location>
</feature>
<gene>
    <name evidence="10" type="primary">betC_19</name>
    <name evidence="10" type="ORF">Pla175_34340</name>
</gene>
<dbReference type="PANTHER" id="PTHR45953">
    <property type="entry name" value="IDURONATE 2-SULFATASE"/>
    <property type="match status" value="1"/>
</dbReference>
<name>A0A518DEX6_9BACT</name>
<evidence type="ECO:0000256" key="4">
    <source>
        <dbReference type="ARBA" id="ARBA00022729"/>
    </source>
</evidence>
<dbReference type="InterPro" id="IPR024607">
    <property type="entry name" value="Sulfatase_CS"/>
</dbReference>
<dbReference type="EC" id="3.1.6.6" evidence="10"/>
<dbReference type="GO" id="GO:0005737">
    <property type="term" value="C:cytoplasm"/>
    <property type="evidence" value="ECO:0007669"/>
    <property type="project" value="TreeGrafter"/>
</dbReference>
<dbReference type="InterPro" id="IPR017850">
    <property type="entry name" value="Alkaline_phosphatase_core_sf"/>
</dbReference>
<keyword evidence="11" id="KW-1185">Reference proteome</keyword>
<dbReference type="GO" id="GO:0046872">
    <property type="term" value="F:metal ion binding"/>
    <property type="evidence" value="ECO:0007669"/>
    <property type="project" value="UniProtKB-KW"/>
</dbReference>
<dbReference type="InterPro" id="IPR035874">
    <property type="entry name" value="IDS"/>
</dbReference>
<evidence type="ECO:0000256" key="3">
    <source>
        <dbReference type="ARBA" id="ARBA00022723"/>
    </source>
</evidence>
<sequence precursor="true">MRSKCLIAVCCLAYCAPADAADKPNVLLVVCDDLNCDLGCYGHPLVESPNIDRLAAGGVLFERAYCQFPLCGPSRASFMCGLYSDQTLIEANRIRVRQTLPGVQTLPQLFQQHGYQSARVGKLYHYNVPADIGTQGHDDPASWDRTFNPIGRDKREESKIFSVVPGQFGAALSWMAQDGAAEEQTDGVGATRAVEMLEEYAQSGRPFFLAVGFYRPHTPYVAPKPFFDRYPLDQIRIPSTPAGYRAALPKPAQECMARQKGQRNLADELASQAIRAYYASITFVDSQVGRVLDALQRTGLADNTIVVFTSDHGYHMGEHGHYQKMTLFENAARVPLVIRLPGGGAVAGSARSPVELVDLYPTLAEACGLRPPAFLSGTSLTGVLADPAAQARSDALTKIVLGRRVSGYSLRTPRYRYTEWGEAGRDGRELYDHQTDPQELTNLAGDPAHEAAQRGLADRLRERVADARRAPQGLAQTPLADSP</sequence>
<dbReference type="InterPro" id="IPR000917">
    <property type="entry name" value="Sulfatase_N"/>
</dbReference>
<feature type="chain" id="PRO_5021735987" evidence="8">
    <location>
        <begin position="21"/>
        <end position="483"/>
    </location>
</feature>
<dbReference type="AlphaFoldDB" id="A0A518DEX6"/>